<name>A0AAD6L693_9ROSI</name>
<protein>
    <submittedName>
        <fullName evidence="1">Uncharacterized protein</fullName>
    </submittedName>
</protein>
<keyword evidence="2" id="KW-1185">Reference proteome</keyword>
<proteinExistence type="predicted"/>
<organism evidence="1 2">
    <name type="scientific">Populus alba x Populus x berolinensis</name>
    <dbReference type="NCBI Taxonomy" id="444605"/>
    <lineage>
        <taxon>Eukaryota</taxon>
        <taxon>Viridiplantae</taxon>
        <taxon>Streptophyta</taxon>
        <taxon>Embryophyta</taxon>
        <taxon>Tracheophyta</taxon>
        <taxon>Spermatophyta</taxon>
        <taxon>Magnoliopsida</taxon>
        <taxon>eudicotyledons</taxon>
        <taxon>Gunneridae</taxon>
        <taxon>Pentapetalae</taxon>
        <taxon>rosids</taxon>
        <taxon>fabids</taxon>
        <taxon>Malpighiales</taxon>
        <taxon>Salicaceae</taxon>
        <taxon>Saliceae</taxon>
        <taxon>Populus</taxon>
    </lineage>
</organism>
<reference evidence="1" key="1">
    <citation type="journal article" date="2023" name="Mol. Ecol. Resour.">
        <title>Chromosome-level genome assembly of a triploid poplar Populus alba 'Berolinensis'.</title>
        <authorList>
            <person name="Chen S."/>
            <person name="Yu Y."/>
            <person name="Wang X."/>
            <person name="Wang S."/>
            <person name="Zhang T."/>
            <person name="Zhou Y."/>
            <person name="He R."/>
            <person name="Meng N."/>
            <person name="Wang Y."/>
            <person name="Liu W."/>
            <person name="Liu Z."/>
            <person name="Liu J."/>
            <person name="Guo Q."/>
            <person name="Huang H."/>
            <person name="Sederoff R.R."/>
            <person name="Wang G."/>
            <person name="Qu G."/>
            <person name="Chen S."/>
        </authorList>
    </citation>
    <scope>NUCLEOTIDE SEQUENCE</scope>
    <source>
        <strain evidence="1">SC-2020</strain>
    </source>
</reference>
<dbReference type="AlphaFoldDB" id="A0AAD6L693"/>
<evidence type="ECO:0000313" key="2">
    <source>
        <dbReference type="Proteomes" id="UP001164929"/>
    </source>
</evidence>
<gene>
    <name evidence="1" type="ORF">NC653_040480</name>
</gene>
<dbReference type="Proteomes" id="UP001164929">
    <property type="component" value="Chromosome 19"/>
</dbReference>
<sequence>MDRSSWKEVDQMATDERLTMNGWLRRQWCYKERHFFGRGIKMEKKGWLPDFRFGFVTAQLQVRKKNKIHS</sequence>
<dbReference type="EMBL" id="JAQIZT010000019">
    <property type="protein sequence ID" value="KAJ6951120.1"/>
    <property type="molecule type" value="Genomic_DNA"/>
</dbReference>
<comment type="caution">
    <text evidence="1">The sequence shown here is derived from an EMBL/GenBank/DDBJ whole genome shotgun (WGS) entry which is preliminary data.</text>
</comment>
<evidence type="ECO:0000313" key="1">
    <source>
        <dbReference type="EMBL" id="KAJ6951120.1"/>
    </source>
</evidence>
<accession>A0AAD6L693</accession>